<keyword evidence="4" id="KW-0032">Aminotransferase</keyword>
<dbReference type="Gene3D" id="3.40.640.10">
    <property type="entry name" value="Type I PLP-dependent aspartate aminotransferase-like (Major domain)"/>
    <property type="match status" value="1"/>
</dbReference>
<dbReference type="GO" id="GO:0000271">
    <property type="term" value="P:polysaccharide biosynthetic process"/>
    <property type="evidence" value="ECO:0007669"/>
    <property type="project" value="TreeGrafter"/>
</dbReference>
<dbReference type="CDD" id="cd00616">
    <property type="entry name" value="AHBA_syn"/>
    <property type="match status" value="1"/>
</dbReference>
<feature type="modified residue" description="N6-(pyridoxal phosphate)lysine" evidence="2">
    <location>
        <position position="191"/>
    </location>
</feature>
<dbReference type="InterPro" id="IPR015421">
    <property type="entry name" value="PyrdxlP-dep_Trfase_major"/>
</dbReference>
<dbReference type="PIRSF" id="PIRSF000390">
    <property type="entry name" value="PLP_StrS"/>
    <property type="match status" value="1"/>
</dbReference>
<dbReference type="SUPFAM" id="SSF53383">
    <property type="entry name" value="PLP-dependent transferases"/>
    <property type="match status" value="1"/>
</dbReference>
<comment type="similarity">
    <text evidence="3">Belongs to the DegT/DnrJ/EryC1 family.</text>
</comment>
<sequence>MQFIDLGAQRERIQDRLTQAIDRVVKDGKYILGPQVAEFEAKLADYVGVKHVVACANGTDALLLPLYASGIGPGDAVFVPSFTFAATAEVVALAKAEPVFVDVDAKTYNIDIESLEAAIAMVKAEGRLTPKAIIPVDLFGLSADYDAIMAIAKREKLLVIEDAAQSIGGTADGLKCGAFGHVAGTSFYPAKPLGCYGDGGAMFTNDAALADKLRSFAFHGKGATQYDNVHVGINSRLDTLQAAILIEKLAILEDEMIARQKVAARYAEGLGDIVTAARNLDGSRSAWAQYAIETPKRDGLKAHLQEKGIPSVIYYVKPLHEQVAYRHFPRTPTGLTVSEDLPKRILCLPMHPYLSTSDQDRVIETIRNYIGSNSAQAAE</sequence>
<dbReference type="PANTHER" id="PTHR30244">
    <property type="entry name" value="TRANSAMINASE"/>
    <property type="match status" value="1"/>
</dbReference>
<evidence type="ECO:0000313" key="5">
    <source>
        <dbReference type="Proteomes" id="UP000094412"/>
    </source>
</evidence>
<dbReference type="GO" id="GO:0030170">
    <property type="term" value="F:pyridoxal phosphate binding"/>
    <property type="evidence" value="ECO:0007669"/>
    <property type="project" value="TreeGrafter"/>
</dbReference>
<dbReference type="Pfam" id="PF01041">
    <property type="entry name" value="DegT_DnrJ_EryC1"/>
    <property type="match status" value="1"/>
</dbReference>
<evidence type="ECO:0000256" key="2">
    <source>
        <dbReference type="PIRSR" id="PIRSR000390-2"/>
    </source>
</evidence>
<dbReference type="InterPro" id="IPR015422">
    <property type="entry name" value="PyrdxlP-dep_Trfase_small"/>
</dbReference>
<proteinExistence type="inferred from homology"/>
<dbReference type="Gene3D" id="3.90.1150.10">
    <property type="entry name" value="Aspartate Aminotransferase, domain 1"/>
    <property type="match status" value="1"/>
</dbReference>
<comment type="caution">
    <text evidence="4">The sequence shown here is derived from an EMBL/GenBank/DDBJ whole genome shotgun (WGS) entry which is preliminary data.</text>
</comment>
<evidence type="ECO:0000256" key="3">
    <source>
        <dbReference type="RuleBase" id="RU004508"/>
    </source>
</evidence>
<dbReference type="Proteomes" id="UP000094412">
    <property type="component" value="Unassembled WGS sequence"/>
</dbReference>
<dbReference type="RefSeq" id="WP_024925218.1">
    <property type="nucleotide sequence ID" value="NZ_MDEO01000035.1"/>
</dbReference>
<dbReference type="InterPro" id="IPR015424">
    <property type="entry name" value="PyrdxlP-dep_Trfase"/>
</dbReference>
<dbReference type="EMBL" id="MDEO01000035">
    <property type="protein sequence ID" value="OCX14806.1"/>
    <property type="molecule type" value="Genomic_DNA"/>
</dbReference>
<dbReference type="PANTHER" id="PTHR30244:SF42">
    <property type="entry name" value="UDP-2-ACETAMIDO-2-DEOXY-3-OXO-D-GLUCURONATE AMINOTRANSFERASE"/>
    <property type="match status" value="1"/>
</dbReference>
<organism evidence="4 5">
    <name type="scientific">Mesorhizobium hungaricum</name>
    <dbReference type="NCBI Taxonomy" id="1566387"/>
    <lineage>
        <taxon>Bacteria</taxon>
        <taxon>Pseudomonadati</taxon>
        <taxon>Pseudomonadota</taxon>
        <taxon>Alphaproteobacteria</taxon>
        <taxon>Hyphomicrobiales</taxon>
        <taxon>Phyllobacteriaceae</taxon>
        <taxon>Mesorhizobium</taxon>
    </lineage>
</organism>
<keyword evidence="2 3" id="KW-0663">Pyridoxal phosphate</keyword>
<dbReference type="STRING" id="1566387.QV13_20530"/>
<feature type="active site" description="Proton acceptor" evidence="1">
    <location>
        <position position="191"/>
    </location>
</feature>
<dbReference type="GO" id="GO:0008483">
    <property type="term" value="F:transaminase activity"/>
    <property type="evidence" value="ECO:0007669"/>
    <property type="project" value="UniProtKB-KW"/>
</dbReference>
<name>A0A1C2DJG2_9HYPH</name>
<dbReference type="OrthoDB" id="9768668at2"/>
<gene>
    <name evidence="4" type="ORF">QV13_20530</name>
</gene>
<dbReference type="AlphaFoldDB" id="A0A1C2DJG2"/>
<dbReference type="InterPro" id="IPR000653">
    <property type="entry name" value="DegT/StrS_aminotransferase"/>
</dbReference>
<evidence type="ECO:0000256" key="1">
    <source>
        <dbReference type="PIRSR" id="PIRSR000390-1"/>
    </source>
</evidence>
<protein>
    <submittedName>
        <fullName evidence="4">Aminotransferase DegT</fullName>
    </submittedName>
</protein>
<keyword evidence="4" id="KW-0808">Transferase</keyword>
<evidence type="ECO:0000313" key="4">
    <source>
        <dbReference type="EMBL" id="OCX14806.1"/>
    </source>
</evidence>
<keyword evidence="5" id="KW-1185">Reference proteome</keyword>
<reference evidence="4 5" key="1">
    <citation type="submission" date="2016-08" db="EMBL/GenBank/DDBJ databases">
        <title>Whole genome sequence of Mesorhizobium sp. strain UASWS1009 isolated from industrial sewage.</title>
        <authorList>
            <person name="Crovadore J."/>
            <person name="Calmin G."/>
            <person name="Chablais R."/>
            <person name="Cochard B."/>
            <person name="Lefort F."/>
        </authorList>
    </citation>
    <scope>NUCLEOTIDE SEQUENCE [LARGE SCALE GENOMIC DNA]</scope>
    <source>
        <strain evidence="4 5">UASWS1009</strain>
    </source>
</reference>
<accession>A0A1C2DJG2</accession>